<sequence>ISRALHATGTTRGLLSTLLSTAKTRDPVTGDWHGQPTHEMRPELVAKDELTPGIAKSEYDERRRRLVRGLPDGSALFLFGACMHFVSPHVFHEFRQDSDLYYLTGWNEPDTAVVIQKTPTADRGYTMTMFVRPKDPAKELWEGPRSGVEAAVAVFGADEAWPIDQFQSHAAQMAADSTGVYADLDDEHGIAHSRQRGELLRLLRGSNMGSRLRPLTRLVQQQRLIKSPAEVRLMREAGRVSGAAFTEIMRSCRPGASESTLQATFAYASKMAAASASPDCSALVRPAYVPVFASGEHALCMHYVLNHAPMQDGDLILVDAGAEYAAYAADITRTFPVNGRFSEPQRDLYSAVLSVQEQMIRLCHADSGYS</sequence>
<protein>
    <submittedName>
        <fullName evidence="1">Aminopeptidase</fullName>
        <ecNumber evidence="1">3.4.11.26</ecNumber>
    </submittedName>
</protein>
<feature type="non-terminal residue" evidence="1">
    <location>
        <position position="370"/>
    </location>
</feature>
<dbReference type="EMBL" id="JANBUN010003509">
    <property type="protein sequence ID" value="KAJ2790472.1"/>
    <property type="molecule type" value="Genomic_DNA"/>
</dbReference>
<comment type="caution">
    <text evidence="1">The sequence shown here is derived from an EMBL/GenBank/DDBJ whole genome shotgun (WGS) entry which is preliminary data.</text>
</comment>
<dbReference type="Proteomes" id="UP001140087">
    <property type="component" value="Unassembled WGS sequence"/>
</dbReference>
<evidence type="ECO:0000313" key="1">
    <source>
        <dbReference type="EMBL" id="KAJ2790472.1"/>
    </source>
</evidence>
<keyword evidence="2" id="KW-1185">Reference proteome</keyword>
<feature type="non-terminal residue" evidence="1">
    <location>
        <position position="1"/>
    </location>
</feature>
<name>A0ACC1KIQ0_9FUNG</name>
<organism evidence="1 2">
    <name type="scientific">Coemansia helicoidea</name>
    <dbReference type="NCBI Taxonomy" id="1286919"/>
    <lineage>
        <taxon>Eukaryota</taxon>
        <taxon>Fungi</taxon>
        <taxon>Fungi incertae sedis</taxon>
        <taxon>Zoopagomycota</taxon>
        <taxon>Kickxellomycotina</taxon>
        <taxon>Kickxellomycetes</taxon>
        <taxon>Kickxellales</taxon>
        <taxon>Kickxellaceae</taxon>
        <taxon>Coemansia</taxon>
    </lineage>
</organism>
<proteinExistence type="predicted"/>
<evidence type="ECO:0000313" key="2">
    <source>
        <dbReference type="Proteomes" id="UP001140087"/>
    </source>
</evidence>
<dbReference type="EC" id="3.4.11.26" evidence="1"/>
<keyword evidence="1" id="KW-0378">Hydrolase</keyword>
<gene>
    <name evidence="1" type="primary">ICP55</name>
    <name evidence="1" type="ORF">H4R21_006505</name>
</gene>
<keyword evidence="1" id="KW-0031">Aminopeptidase</keyword>
<reference evidence="1" key="1">
    <citation type="submission" date="2022-07" db="EMBL/GenBank/DDBJ databases">
        <title>Phylogenomic reconstructions and comparative analyses of Kickxellomycotina fungi.</title>
        <authorList>
            <person name="Reynolds N.K."/>
            <person name="Stajich J.E."/>
            <person name="Barry K."/>
            <person name="Grigoriev I.V."/>
            <person name="Crous P."/>
            <person name="Smith M.E."/>
        </authorList>
    </citation>
    <scope>NUCLEOTIDE SEQUENCE</scope>
    <source>
        <strain evidence="1">BCRC 34780</strain>
    </source>
</reference>
<accession>A0ACC1KIQ0</accession>
<keyword evidence="1" id="KW-0645">Protease</keyword>